<evidence type="ECO:0000313" key="6">
    <source>
        <dbReference type="Proteomes" id="UP001152523"/>
    </source>
</evidence>
<dbReference type="AlphaFoldDB" id="A0AAV0EA79"/>
<dbReference type="GO" id="GO:0016579">
    <property type="term" value="P:protein deubiquitination"/>
    <property type="evidence" value="ECO:0007669"/>
    <property type="project" value="TreeGrafter"/>
</dbReference>
<proteinExistence type="inferred from homology"/>
<gene>
    <name evidence="5" type="ORF">CEPIT_LOCUS23202</name>
</gene>
<evidence type="ECO:0000256" key="2">
    <source>
        <dbReference type="ARBA" id="ARBA00022670"/>
    </source>
</evidence>
<dbReference type="GO" id="GO:0006508">
    <property type="term" value="P:proteolysis"/>
    <property type="evidence" value="ECO:0007669"/>
    <property type="project" value="UniProtKB-KW"/>
</dbReference>
<dbReference type="Gene3D" id="3.90.1720.30">
    <property type="entry name" value="PPPDE domains"/>
    <property type="match status" value="1"/>
</dbReference>
<accession>A0AAV0EA79</accession>
<dbReference type="InterPro" id="IPR008580">
    <property type="entry name" value="PPPDE_dom"/>
</dbReference>
<dbReference type="EMBL" id="CAMAPF010000915">
    <property type="protein sequence ID" value="CAH9120782.1"/>
    <property type="molecule type" value="Genomic_DNA"/>
</dbReference>
<reference evidence="5" key="1">
    <citation type="submission" date="2022-07" db="EMBL/GenBank/DDBJ databases">
        <authorList>
            <person name="Macas J."/>
            <person name="Novak P."/>
            <person name="Neumann P."/>
        </authorList>
    </citation>
    <scope>NUCLEOTIDE SEQUENCE</scope>
</reference>
<sequence length="100" mass="11430">MGMRMKLDGLRSGVREIVPRTATDVKFRESILIGITKLNLAQVREFIAKNEDNYKGDDYDVLEKNCNHFSNDLCYKLTGQKIPSWVNRLAKLGSTLKCVH</sequence>
<feature type="domain" description="PPPDE" evidence="4">
    <location>
        <begin position="1"/>
        <end position="100"/>
    </location>
</feature>
<protein>
    <recommendedName>
        <fullName evidence="4">PPPDE domain-containing protein</fullName>
    </recommendedName>
</protein>
<evidence type="ECO:0000256" key="3">
    <source>
        <dbReference type="ARBA" id="ARBA00022801"/>
    </source>
</evidence>
<dbReference type="Proteomes" id="UP001152523">
    <property type="component" value="Unassembled WGS sequence"/>
</dbReference>
<evidence type="ECO:0000259" key="4">
    <source>
        <dbReference type="PROSITE" id="PS51858"/>
    </source>
</evidence>
<evidence type="ECO:0000313" key="5">
    <source>
        <dbReference type="EMBL" id="CAH9120782.1"/>
    </source>
</evidence>
<keyword evidence="6" id="KW-1185">Reference proteome</keyword>
<evidence type="ECO:0000256" key="1">
    <source>
        <dbReference type="ARBA" id="ARBA00008140"/>
    </source>
</evidence>
<name>A0AAV0EA79_9ASTE</name>
<dbReference type="Pfam" id="PF05903">
    <property type="entry name" value="Peptidase_C97"/>
    <property type="match status" value="1"/>
</dbReference>
<dbReference type="GO" id="GO:0101005">
    <property type="term" value="F:deubiquitinase activity"/>
    <property type="evidence" value="ECO:0007669"/>
    <property type="project" value="TreeGrafter"/>
</dbReference>
<dbReference type="PROSITE" id="PS51858">
    <property type="entry name" value="PPPDE"/>
    <property type="match status" value="1"/>
</dbReference>
<comment type="caution">
    <text evidence="5">The sequence shown here is derived from an EMBL/GenBank/DDBJ whole genome shotgun (WGS) entry which is preliminary data.</text>
</comment>
<dbReference type="PANTHER" id="PTHR12378:SF48">
    <property type="entry name" value="PUTATIVE THIOL PEPTIDASE FAMILY PROTEIN-RELATED"/>
    <property type="match status" value="1"/>
</dbReference>
<dbReference type="SMART" id="SM01179">
    <property type="entry name" value="DUF862"/>
    <property type="match status" value="1"/>
</dbReference>
<comment type="similarity">
    <text evidence="1">Belongs to the DeSI family.</text>
</comment>
<organism evidence="5 6">
    <name type="scientific">Cuscuta epithymum</name>
    <dbReference type="NCBI Taxonomy" id="186058"/>
    <lineage>
        <taxon>Eukaryota</taxon>
        <taxon>Viridiplantae</taxon>
        <taxon>Streptophyta</taxon>
        <taxon>Embryophyta</taxon>
        <taxon>Tracheophyta</taxon>
        <taxon>Spermatophyta</taxon>
        <taxon>Magnoliopsida</taxon>
        <taxon>eudicotyledons</taxon>
        <taxon>Gunneridae</taxon>
        <taxon>Pentapetalae</taxon>
        <taxon>asterids</taxon>
        <taxon>lamiids</taxon>
        <taxon>Solanales</taxon>
        <taxon>Convolvulaceae</taxon>
        <taxon>Cuscuteae</taxon>
        <taxon>Cuscuta</taxon>
        <taxon>Cuscuta subgen. Cuscuta</taxon>
    </lineage>
</organism>
<keyword evidence="3" id="KW-0378">Hydrolase</keyword>
<dbReference type="InterPro" id="IPR042266">
    <property type="entry name" value="PPPDE_sf"/>
</dbReference>
<keyword evidence="2" id="KW-0645">Protease</keyword>
<dbReference type="PANTHER" id="PTHR12378">
    <property type="entry name" value="DESUMOYLATING ISOPEPTIDASE"/>
    <property type="match status" value="1"/>
</dbReference>